<evidence type="ECO:0000313" key="4">
    <source>
        <dbReference type="Proteomes" id="UP000749559"/>
    </source>
</evidence>
<dbReference type="PANTHER" id="PTHR44845:SF6">
    <property type="entry name" value="BETA-ALANINE-ACTIVATING ENZYME"/>
    <property type="match status" value="1"/>
</dbReference>
<dbReference type="SUPFAM" id="SSF47336">
    <property type="entry name" value="ACP-like"/>
    <property type="match status" value="1"/>
</dbReference>
<dbReference type="SUPFAM" id="SSF56801">
    <property type="entry name" value="Acetyl-CoA synthetase-like"/>
    <property type="match status" value="1"/>
</dbReference>
<organism evidence="3 4">
    <name type="scientific">Owenia fusiformis</name>
    <name type="common">Polychaete worm</name>
    <dbReference type="NCBI Taxonomy" id="6347"/>
    <lineage>
        <taxon>Eukaryota</taxon>
        <taxon>Metazoa</taxon>
        <taxon>Spiralia</taxon>
        <taxon>Lophotrochozoa</taxon>
        <taxon>Annelida</taxon>
        <taxon>Polychaeta</taxon>
        <taxon>Sedentaria</taxon>
        <taxon>Canalipalpata</taxon>
        <taxon>Sabellida</taxon>
        <taxon>Oweniida</taxon>
        <taxon>Oweniidae</taxon>
        <taxon>Owenia</taxon>
    </lineage>
</organism>
<protein>
    <submittedName>
        <fullName evidence="3">Uncharacterized protein</fullName>
    </submittedName>
</protein>
<dbReference type="SUPFAM" id="SSF53328">
    <property type="entry name" value="Formyltransferase"/>
    <property type="match status" value="1"/>
</dbReference>
<dbReference type="OrthoDB" id="416786at2759"/>
<dbReference type="InterPro" id="IPR010080">
    <property type="entry name" value="Thioester_reductase-like_dom"/>
</dbReference>
<dbReference type="PROSITE" id="PS50075">
    <property type="entry name" value="CARRIER"/>
    <property type="match status" value="1"/>
</dbReference>
<dbReference type="Gene3D" id="1.10.1200.10">
    <property type="entry name" value="ACP-like"/>
    <property type="match status" value="1"/>
</dbReference>
<dbReference type="SUPFAM" id="SSF51735">
    <property type="entry name" value="NAD(P)-binding Rossmann-fold domains"/>
    <property type="match status" value="1"/>
</dbReference>
<dbReference type="InterPro" id="IPR036477">
    <property type="entry name" value="Formyl_transf_N_sf"/>
</dbReference>
<gene>
    <name evidence="3" type="ORF">OFUS_LOCUS20809</name>
</gene>
<reference evidence="3" key="1">
    <citation type="submission" date="2022-03" db="EMBL/GenBank/DDBJ databases">
        <authorList>
            <person name="Martin C."/>
        </authorList>
    </citation>
    <scope>NUCLEOTIDE SEQUENCE</scope>
</reference>
<dbReference type="InterPro" id="IPR045851">
    <property type="entry name" value="AMP-bd_C_sf"/>
</dbReference>
<dbReference type="InterPro" id="IPR013120">
    <property type="entry name" value="FAR_NAD-bd"/>
</dbReference>
<dbReference type="SUPFAM" id="SSF50486">
    <property type="entry name" value="FMT C-terminal domain-like"/>
    <property type="match status" value="1"/>
</dbReference>
<dbReference type="InterPro" id="IPR036736">
    <property type="entry name" value="ACP-like_sf"/>
</dbReference>
<dbReference type="InterPro" id="IPR000873">
    <property type="entry name" value="AMP-dep_synth/lig_dom"/>
</dbReference>
<dbReference type="Gene3D" id="3.40.50.720">
    <property type="entry name" value="NAD(P)-binding Rossmann-like Domain"/>
    <property type="match status" value="1"/>
</dbReference>
<dbReference type="InterPro" id="IPR020845">
    <property type="entry name" value="AMP-binding_CS"/>
</dbReference>
<dbReference type="PROSITE" id="PS00455">
    <property type="entry name" value="AMP_BINDING"/>
    <property type="match status" value="1"/>
</dbReference>
<dbReference type="Gene3D" id="3.30.300.30">
    <property type="match status" value="1"/>
</dbReference>
<name>A0A8J1TVM3_OWEFU</name>
<dbReference type="InterPro" id="IPR002376">
    <property type="entry name" value="Formyl_transf_N"/>
</dbReference>
<evidence type="ECO:0000256" key="1">
    <source>
        <dbReference type="ARBA" id="ARBA00022450"/>
    </source>
</evidence>
<dbReference type="PANTHER" id="PTHR44845">
    <property type="entry name" value="CARRIER DOMAIN-CONTAINING PROTEIN"/>
    <property type="match status" value="1"/>
</dbReference>
<dbReference type="Gene3D" id="3.40.50.12230">
    <property type="match status" value="1"/>
</dbReference>
<proteinExistence type="predicted"/>
<dbReference type="CDD" id="cd05930">
    <property type="entry name" value="A_NRPS"/>
    <property type="match status" value="1"/>
</dbReference>
<keyword evidence="2" id="KW-0597">Phosphoprotein</keyword>
<dbReference type="Pfam" id="PF00550">
    <property type="entry name" value="PP-binding"/>
    <property type="match status" value="1"/>
</dbReference>
<dbReference type="CDD" id="cd05235">
    <property type="entry name" value="SDR_e1"/>
    <property type="match status" value="1"/>
</dbReference>
<evidence type="ECO:0000256" key="2">
    <source>
        <dbReference type="ARBA" id="ARBA00022553"/>
    </source>
</evidence>
<accession>A0A8J1TVM3</accession>
<dbReference type="InterPro" id="IPR009081">
    <property type="entry name" value="PP-bd_ACP"/>
</dbReference>
<dbReference type="EMBL" id="CAIIXF020000010">
    <property type="protein sequence ID" value="CAH1796392.1"/>
    <property type="molecule type" value="Genomic_DNA"/>
</dbReference>
<keyword evidence="1" id="KW-0596">Phosphopantetheine</keyword>
<dbReference type="NCBIfam" id="TIGR01746">
    <property type="entry name" value="Thioester-redct"/>
    <property type="match status" value="1"/>
</dbReference>
<dbReference type="InterPro" id="IPR036291">
    <property type="entry name" value="NAD(P)-bd_dom_sf"/>
</dbReference>
<dbReference type="GO" id="GO:0003824">
    <property type="term" value="F:catalytic activity"/>
    <property type="evidence" value="ECO:0007669"/>
    <property type="project" value="InterPro"/>
</dbReference>
<keyword evidence="4" id="KW-1185">Reference proteome</keyword>
<comment type="caution">
    <text evidence="3">The sequence shown here is derived from an EMBL/GenBank/DDBJ whole genome shotgun (WGS) entry which is preliminary data.</text>
</comment>
<evidence type="ECO:0000313" key="3">
    <source>
        <dbReference type="EMBL" id="CAH1796392.1"/>
    </source>
</evidence>
<dbReference type="InterPro" id="IPR011034">
    <property type="entry name" value="Formyl_transferase-like_C_sf"/>
</dbReference>
<dbReference type="Pfam" id="PF00551">
    <property type="entry name" value="Formyl_trans_N"/>
    <property type="match status" value="1"/>
</dbReference>
<dbReference type="Gene3D" id="3.40.50.12780">
    <property type="entry name" value="N-terminal domain of ligase-like"/>
    <property type="match status" value="1"/>
</dbReference>
<dbReference type="InterPro" id="IPR042099">
    <property type="entry name" value="ANL_N_sf"/>
</dbReference>
<dbReference type="Pfam" id="PF07993">
    <property type="entry name" value="NAD_binding_4"/>
    <property type="match status" value="1"/>
</dbReference>
<dbReference type="Pfam" id="PF00501">
    <property type="entry name" value="AMP-binding"/>
    <property type="match status" value="1"/>
</dbReference>
<dbReference type="Proteomes" id="UP000749559">
    <property type="component" value="Unassembled WGS sequence"/>
</dbReference>
<sequence>MATKCVVIGDGLPLLDCIRIIHTSGLKVLATFSNSTDVQNWCQQQGINVFLRDADLFENLKNERFDYLFSVFNQRILTEDELQLPAKYAINYTNAPLPKYAGVHASSWAILNNEVTHGVTWHLMDKSINTGDIVIQETVQISEDDTAFSLNIKCQGAMRSSLQALLIDIKADHLKCTPQNLAKRSYHSFRDSPINAAVIDFKTTSETIHRLTRGLDYGQGENDFTNPKIVTPNGHVLIVLSCALLSGDKGESKPGVVRSIEGDCIVVSTQDSHIELTLGEPDGRPIKTDGIKVYGVHVGTEMPSPNISKLDELGLLQTTEPYWRSILDTYQPTEFFRQQYVDHTEFKDADMYTETISTSNEAMELCRKLKVLDSSDAIKGALVTYIGRVCGKHDINIGLGSMDRQVDVDSSIKTLYAEIVPFLFSVENCSEKTIVDAISDVSIKINNALKQGSYALDVYKRFPRLKYKDRIPRHNIVLATSTDEVKAQKQAKNLLKYSRLVLTILPGGDIVVNINNTILQSNPFIIEHMRRFRFYIQNIMALDNDAKLPDVHLLNAKELNEYLTNVAMDPPQEAIDQTLDNMFLEQCEKTPNATAVVSNEKMATYAQLRDASKPLSKFIQPIFGDTSKERSVIGLYIPNSCEYVAVQLAVLMSGHAFLPLPVEYPQERTEFTINDAKVKHVITLRNLYTDVISNFKSCHGKMTVVPNFGICEDFVILTRDNVDRETEELCQARVNQKLAYVIYTSGSTGVPKGIQICHSGVCNAIDSCIRVFGMSSSDTVAQYGSIGFDASIVEIYIALGAGGKIAIFNDQQRIGNGFIEAMKIFQITTIAMTPSTLKLYDPSDFPDLRVIISSGEACDRQTGEVWSGPNRTLYNGYGPTEVSIGATLYGYNPETSAEYNDLPIGKPFSNVSIFLLDDCHKPVPEYVPGELLVGGIGVSLGYLGHATDRNKDVFVPNVLGPKPKYLYRTNDVVFQDKYGDVLYVGRRDKMIMFRGQRIELGDIERVFMQQTEVESAVIVLHDGKQQGDEPFLAAFVSPSHVNIAKLKLSVSQTLPPDTRPTVIRPINVNELPKTVNGKIDRDMLAKDGSVYNFVNAADDAEKDNMGETEEGIAKIWSKLLKLQPEDAAGINKDSSFRELGGNSLSLILLQKAIKKELETDLSYFELISSDILGALATKIKEKRIEKPSESDDLQNMPVELKKELLKDSTLDVNAIESLADKENVVGPLQLTTDPINILLTGATGFLGSFILHGIMESTNAMVYCLARGKTDSDAFSRVKSALVKFSNWKDEYEARLEVIKSDLADVNLGLTSSQYEKLCLKIDVVFINAAKMDFNSPYSDHKTANVESTLSLIKLAATHHKKFLFSVSSLNVFLFPCTKYKDSANGMPVLKETDFFEDPSTLVGGYGQSKWASERLVQQALKVLPGGAIFRPARITGRSTDGAGPTSDFFALFLRGAIQLGSYPTVQFPFDLTPVDYCAKSITHIMTKICTDSTHHPTVFHLNNTRVIKFHEQFQGLGLKALPLEEWCDEFDKTATEKNPLYALGPFITDAFRIADGYRWPLFDDENTMQILPRDIKNILKPTKELLEICFKFLNISRR</sequence>